<organism evidence="2 3">
    <name type="scientific">Flexivirga caeni</name>
    <dbReference type="NCBI Taxonomy" id="2294115"/>
    <lineage>
        <taxon>Bacteria</taxon>
        <taxon>Bacillati</taxon>
        <taxon>Actinomycetota</taxon>
        <taxon>Actinomycetes</taxon>
        <taxon>Micrococcales</taxon>
        <taxon>Dermacoccaceae</taxon>
        <taxon>Flexivirga</taxon>
    </lineage>
</organism>
<reference evidence="2 3" key="1">
    <citation type="submission" date="2018-11" db="EMBL/GenBank/DDBJ databases">
        <title>Draft genome of Simplicispira Flexivirga sp. BO-16.</title>
        <authorList>
            <person name="Im W.T."/>
        </authorList>
    </citation>
    <scope>NUCLEOTIDE SEQUENCE [LARGE SCALE GENOMIC DNA]</scope>
    <source>
        <strain evidence="2 3">BO-16</strain>
    </source>
</reference>
<dbReference type="AlphaFoldDB" id="A0A3M9MGN1"/>
<dbReference type="SUPFAM" id="SSF53474">
    <property type="entry name" value="alpha/beta-Hydrolases"/>
    <property type="match status" value="1"/>
</dbReference>
<keyword evidence="3" id="KW-1185">Reference proteome</keyword>
<dbReference type="Pfam" id="PF00561">
    <property type="entry name" value="Abhydrolase_1"/>
    <property type="match status" value="1"/>
</dbReference>
<dbReference type="PANTHER" id="PTHR42977">
    <property type="entry name" value="HYDROLASE-RELATED"/>
    <property type="match status" value="1"/>
</dbReference>
<dbReference type="PRINTS" id="PR00111">
    <property type="entry name" value="ABHYDROLASE"/>
</dbReference>
<name>A0A3M9MGN1_9MICO</name>
<dbReference type="InterPro" id="IPR051340">
    <property type="entry name" value="Haloalkane_dehalogenase"/>
</dbReference>
<dbReference type="InterPro" id="IPR000639">
    <property type="entry name" value="Epox_hydrolase-like"/>
</dbReference>
<dbReference type="InterPro" id="IPR000073">
    <property type="entry name" value="AB_hydrolase_1"/>
</dbReference>
<evidence type="ECO:0000313" key="2">
    <source>
        <dbReference type="EMBL" id="RNI24709.1"/>
    </source>
</evidence>
<keyword evidence="2" id="KW-0378">Hydrolase</keyword>
<gene>
    <name evidence="2" type="ORF">EFY87_03140</name>
</gene>
<dbReference type="InterPro" id="IPR029058">
    <property type="entry name" value="AB_hydrolase_fold"/>
</dbReference>
<evidence type="ECO:0000259" key="1">
    <source>
        <dbReference type="Pfam" id="PF00561"/>
    </source>
</evidence>
<protein>
    <submittedName>
        <fullName evidence="2">Alpha/beta hydrolase</fullName>
    </submittedName>
</protein>
<dbReference type="OrthoDB" id="27092at2"/>
<dbReference type="RefSeq" id="WP_123270001.1">
    <property type="nucleotide sequence ID" value="NZ_RJJQ01000002.1"/>
</dbReference>
<sequence>MTTYRTVDVDGLDIFYREAGPADAPTILLLHGFPSSSRMWEPLLTRLSDAFHLVAPDYPGFGHSATPDPTDFSYTFDNLAAVVSAFVDTLGLTRYALFLQDYGGPVGFRLAVQRPERVQALVVQNTVAHEDGLGPLWEVRRQFWVNRAEHEADFRDNFFSPAATRGRHIGTSPHPERYDPDLWTDELAFLSRPGQADIQTDLFFDYQTNVASYPQWQQWLRTHQPPTLVTWGRFDPSFESAEAEAFSRDVPNAEIHLLDAGHFALDERPDQIAQLTHRFLQTIDSHT</sequence>
<dbReference type="EMBL" id="RJJQ01000002">
    <property type="protein sequence ID" value="RNI24709.1"/>
    <property type="molecule type" value="Genomic_DNA"/>
</dbReference>
<comment type="caution">
    <text evidence="2">The sequence shown here is derived from an EMBL/GenBank/DDBJ whole genome shotgun (WGS) entry which is preliminary data.</text>
</comment>
<dbReference type="PANTHER" id="PTHR42977:SF1">
    <property type="entry name" value="BLR6576 PROTEIN"/>
    <property type="match status" value="1"/>
</dbReference>
<feature type="domain" description="AB hydrolase-1" evidence="1">
    <location>
        <begin position="25"/>
        <end position="269"/>
    </location>
</feature>
<dbReference type="Gene3D" id="3.40.50.1820">
    <property type="entry name" value="alpha/beta hydrolase"/>
    <property type="match status" value="1"/>
</dbReference>
<dbReference type="GO" id="GO:0004301">
    <property type="term" value="F:epoxide hydrolase activity"/>
    <property type="evidence" value="ECO:0007669"/>
    <property type="project" value="TreeGrafter"/>
</dbReference>
<dbReference type="PRINTS" id="PR00412">
    <property type="entry name" value="EPOXHYDRLASE"/>
</dbReference>
<proteinExistence type="predicted"/>
<accession>A0A3M9MGN1</accession>
<evidence type="ECO:0000313" key="3">
    <source>
        <dbReference type="Proteomes" id="UP000271678"/>
    </source>
</evidence>
<dbReference type="Proteomes" id="UP000271678">
    <property type="component" value="Unassembled WGS sequence"/>
</dbReference>